<accession>A0ABR4XPS1</accession>
<keyword evidence="9" id="KW-0408">Iron</keyword>
<dbReference type="InterPro" id="IPR001030">
    <property type="entry name" value="Acoase/IPM_deHydtase_lsu_aba"/>
</dbReference>
<keyword evidence="10" id="KW-0411">Iron-sulfur</keyword>
<dbReference type="InterPro" id="IPR015931">
    <property type="entry name" value="Acnase/IPM_dHydase_lsu_aba_1/3"/>
</dbReference>
<dbReference type="InterPro" id="IPR036008">
    <property type="entry name" value="Aconitase_4Fe-4S_dom"/>
</dbReference>
<evidence type="ECO:0000256" key="10">
    <source>
        <dbReference type="ARBA" id="ARBA00023014"/>
    </source>
</evidence>
<dbReference type="EMBL" id="AXCV01000352">
    <property type="protein sequence ID" value="KGO28986.1"/>
    <property type="molecule type" value="Genomic_DNA"/>
</dbReference>
<evidence type="ECO:0000313" key="15">
    <source>
        <dbReference type="EMBL" id="KGO28986.1"/>
    </source>
</evidence>
<sequence length="93" mass="10876">MGKTLFDKIWQKHVVAGEDGQVQLLYVDLHLVHEVTSPQPFESLRENHRTVRRPDLTFATMDHNVPTKNIFDIKDKMSKLQMKTLEKMLEIST</sequence>
<evidence type="ECO:0000256" key="7">
    <source>
        <dbReference type="ARBA" id="ARBA00022605"/>
    </source>
</evidence>
<dbReference type="PANTHER" id="PTHR43822">
    <property type="entry name" value="HOMOACONITASE, MITOCHONDRIAL-RELATED"/>
    <property type="match status" value="1"/>
</dbReference>
<comment type="catalytic activity">
    <reaction evidence="1">
        <text>(2R,3S)-3-isopropylmalate = (2S)-2-isopropylmalate</text>
        <dbReference type="Rhea" id="RHEA:32287"/>
        <dbReference type="ChEBI" id="CHEBI:1178"/>
        <dbReference type="ChEBI" id="CHEBI:35121"/>
        <dbReference type="EC" id="4.2.1.33"/>
    </reaction>
</comment>
<dbReference type="Proteomes" id="UP000030023">
    <property type="component" value="Unassembled WGS sequence"/>
</dbReference>
<evidence type="ECO:0000256" key="5">
    <source>
        <dbReference type="ARBA" id="ARBA00022430"/>
    </source>
</evidence>
<evidence type="ECO:0000256" key="11">
    <source>
        <dbReference type="ARBA" id="ARBA00023239"/>
    </source>
</evidence>
<keyword evidence="12" id="KW-0100">Branched-chain amino acid biosynthesis</keyword>
<dbReference type="SUPFAM" id="SSF53732">
    <property type="entry name" value="Aconitase iron-sulfur domain"/>
    <property type="match status" value="1"/>
</dbReference>
<keyword evidence="5" id="KW-0432">Leucine biosynthesis</keyword>
<evidence type="ECO:0000256" key="12">
    <source>
        <dbReference type="ARBA" id="ARBA00023304"/>
    </source>
</evidence>
<dbReference type="Pfam" id="PF00330">
    <property type="entry name" value="Aconitase"/>
    <property type="match status" value="1"/>
</dbReference>
<comment type="caution">
    <text evidence="15">The sequence shown here is derived from an EMBL/GenBank/DDBJ whole genome shotgun (WGS) entry which is preliminary data.</text>
</comment>
<evidence type="ECO:0000259" key="14">
    <source>
        <dbReference type="Pfam" id="PF00330"/>
    </source>
</evidence>
<gene>
    <name evidence="15" type="ORF">Q757_07110</name>
</gene>
<comment type="cofactor">
    <cofactor evidence="2">
        <name>[4Fe-4S] cluster</name>
        <dbReference type="ChEBI" id="CHEBI:49883"/>
    </cofactor>
</comment>
<name>A0ABR4XPS1_9LACO</name>
<comment type="catalytic activity">
    <reaction evidence="13">
        <text>citrate = D-threo-isocitrate</text>
        <dbReference type="Rhea" id="RHEA:10336"/>
        <dbReference type="ChEBI" id="CHEBI:15562"/>
        <dbReference type="ChEBI" id="CHEBI:16947"/>
        <dbReference type="EC" id="4.2.1.3"/>
    </reaction>
</comment>
<evidence type="ECO:0000256" key="1">
    <source>
        <dbReference type="ARBA" id="ARBA00000491"/>
    </source>
</evidence>
<evidence type="ECO:0000256" key="3">
    <source>
        <dbReference type="ARBA" id="ARBA00002695"/>
    </source>
</evidence>
<evidence type="ECO:0000256" key="4">
    <source>
        <dbReference type="ARBA" id="ARBA00004729"/>
    </source>
</evidence>
<keyword evidence="6" id="KW-0004">4Fe-4S</keyword>
<comment type="pathway">
    <text evidence="4">Amino-acid biosynthesis; L-leucine biosynthesis; L-leucine from 3-methyl-2-oxobutanoate: step 2/4.</text>
</comment>
<keyword evidence="11" id="KW-0456">Lyase</keyword>
<reference evidence="15 16" key="1">
    <citation type="journal article" date="2014" name="Antonie Van Leeuwenhoek">
        <title>Oenococcus alcoholitolerans sp. nov., a lactic acid bacteria isolated from cachaca and ethanol fermentation processes.</title>
        <authorList>
            <person name="Badotti F."/>
            <person name="Moreira A.P."/>
            <person name="Tonon L.A."/>
            <person name="de Lucena B.T."/>
            <person name="Gomes Fde C."/>
            <person name="Kruger R."/>
            <person name="Thompson C.C."/>
            <person name="de Morais M.A.Jr."/>
            <person name="Rosa C.A."/>
            <person name="Thompson F.L."/>
        </authorList>
    </citation>
    <scope>NUCLEOTIDE SEQUENCE [LARGE SCALE GENOMIC DNA]</scope>
    <source>
        <strain evidence="15 16">UFRJ-M7.2.18</strain>
    </source>
</reference>
<protein>
    <recommendedName>
        <fullName evidence="14">Aconitase/3-isopropylmalate dehydratase large subunit alpha/beta/alpha domain-containing protein</fullName>
    </recommendedName>
</protein>
<keyword evidence="8" id="KW-0479">Metal-binding</keyword>
<dbReference type="Gene3D" id="3.30.499.10">
    <property type="entry name" value="Aconitase, domain 3"/>
    <property type="match status" value="1"/>
</dbReference>
<feature type="domain" description="Aconitase/3-isopropylmalate dehydratase large subunit alpha/beta/alpha" evidence="14">
    <location>
        <begin position="7"/>
        <end position="86"/>
    </location>
</feature>
<comment type="function">
    <text evidence="3">Catalyzes the isomerization between 2-isopropylmalate and 3-isopropylmalate, via the formation of 2-isopropylmaleate.</text>
</comment>
<organism evidence="15 16">
    <name type="scientific">Oenococcus alcoholitolerans</name>
    <dbReference type="NCBI Taxonomy" id="931074"/>
    <lineage>
        <taxon>Bacteria</taxon>
        <taxon>Bacillati</taxon>
        <taxon>Bacillota</taxon>
        <taxon>Bacilli</taxon>
        <taxon>Lactobacillales</taxon>
        <taxon>Lactobacillaceae</taxon>
        <taxon>Oenococcus</taxon>
    </lineage>
</organism>
<dbReference type="PANTHER" id="PTHR43822:SF9">
    <property type="entry name" value="3-ISOPROPYLMALATE DEHYDRATASE"/>
    <property type="match status" value="1"/>
</dbReference>
<keyword evidence="7" id="KW-0028">Amino-acid biosynthesis</keyword>
<evidence type="ECO:0000256" key="8">
    <source>
        <dbReference type="ARBA" id="ARBA00022723"/>
    </source>
</evidence>
<dbReference type="InterPro" id="IPR050067">
    <property type="entry name" value="IPM_dehydratase_rel_enz"/>
</dbReference>
<proteinExistence type="predicted"/>
<evidence type="ECO:0000256" key="9">
    <source>
        <dbReference type="ARBA" id="ARBA00023004"/>
    </source>
</evidence>
<keyword evidence="16" id="KW-1185">Reference proteome</keyword>
<evidence type="ECO:0000256" key="13">
    <source>
        <dbReference type="ARBA" id="ARBA00023501"/>
    </source>
</evidence>
<evidence type="ECO:0000256" key="2">
    <source>
        <dbReference type="ARBA" id="ARBA00001966"/>
    </source>
</evidence>
<evidence type="ECO:0000256" key="6">
    <source>
        <dbReference type="ARBA" id="ARBA00022485"/>
    </source>
</evidence>
<evidence type="ECO:0000313" key="16">
    <source>
        <dbReference type="Proteomes" id="UP000030023"/>
    </source>
</evidence>